<feature type="repeat" description="TPR" evidence="3">
    <location>
        <begin position="254"/>
        <end position="287"/>
    </location>
</feature>
<dbReference type="EMBL" id="CP000254">
    <property type="protein sequence ID" value="ABD41927.1"/>
    <property type="molecule type" value="Genomic_DNA"/>
</dbReference>
<dbReference type="Pfam" id="PF14559">
    <property type="entry name" value="TPR_19"/>
    <property type="match status" value="1"/>
</dbReference>
<organism evidence="5 6">
    <name type="scientific">Methanospirillum hungatei JF-1 (strain ATCC 27890 / DSM 864 / NBRC 100397 / JF-1)</name>
    <dbReference type="NCBI Taxonomy" id="323259"/>
    <lineage>
        <taxon>Archaea</taxon>
        <taxon>Methanobacteriati</taxon>
        <taxon>Methanobacteriota</taxon>
        <taxon>Stenosarchaea group</taxon>
        <taxon>Methanomicrobia</taxon>
        <taxon>Methanomicrobiales</taxon>
        <taxon>Methanospirillaceae</taxon>
        <taxon>Methanospirillum</taxon>
    </lineage>
</organism>
<keyword evidence="6" id="KW-1185">Reference proteome</keyword>
<evidence type="ECO:0000313" key="5">
    <source>
        <dbReference type="EMBL" id="ABD41927.1"/>
    </source>
</evidence>
<accession>Q2FTU7</accession>
<dbReference type="eggNOG" id="arCOG03032">
    <property type="taxonomic scope" value="Archaea"/>
</dbReference>
<keyword evidence="4" id="KW-0812">Transmembrane</keyword>
<gene>
    <name evidence="5" type="ordered locus">Mhun_2222</name>
</gene>
<dbReference type="Proteomes" id="UP000001941">
    <property type="component" value="Chromosome"/>
</dbReference>
<dbReference type="OrthoDB" id="118056at2157"/>
<proteinExistence type="predicted"/>
<evidence type="ECO:0000256" key="2">
    <source>
        <dbReference type="ARBA" id="ARBA00022803"/>
    </source>
</evidence>
<dbReference type="PANTHER" id="PTHR44943">
    <property type="entry name" value="CELLULOSE SYNTHASE OPERON PROTEIN C"/>
    <property type="match status" value="1"/>
</dbReference>
<dbReference type="EnsemblBacteria" id="ABD41927">
    <property type="protein sequence ID" value="ABD41927"/>
    <property type="gene ID" value="Mhun_2222"/>
</dbReference>
<sequence>MILNGNVSPVTLSILCIIFLLVSGASASPAEIEKLLAEGVDMYNSGDRDTALQLFESVVLTDPSWPYGWLWKGTVLADMGRDMEAEDAFKTGRCLLNPDACDDSSSPPLSEVRELFGAERIKYPVDANNGESIVSHHQGSDPGYVVISDPVQLEREGDRFMESGKYDAALQSYLLAEQIDPGNPTYSRKTGDAYRAKGDFHSALDAWNRSLQNETDPGMSDGLRKKRSRAFSTLNMPDKAIQELEGLKFSGNDPLVYSYMGELYSKLQDYRHAEESFQNSLSFDPKNIDASLGLAEARMRQGKMAKAKETLDSIPKSALTPDQTNLLERLKREYTYYQQDKTSDLSFLFSHPELYILTALGIFGIFYFRDKIFR</sequence>
<protein>
    <submittedName>
        <fullName evidence="5">TPR repeat</fullName>
    </submittedName>
</protein>
<dbReference type="GeneID" id="3923543"/>
<dbReference type="PANTHER" id="PTHR44943:SF8">
    <property type="entry name" value="TPR REPEAT-CONTAINING PROTEIN MJ0263"/>
    <property type="match status" value="1"/>
</dbReference>
<evidence type="ECO:0000313" key="6">
    <source>
        <dbReference type="Proteomes" id="UP000001941"/>
    </source>
</evidence>
<dbReference type="Pfam" id="PF13432">
    <property type="entry name" value="TPR_16"/>
    <property type="match status" value="1"/>
</dbReference>
<keyword evidence="1" id="KW-0677">Repeat</keyword>
<dbReference type="HOGENOM" id="CLU_738909_0_0_2"/>
<feature type="transmembrane region" description="Helical" evidence="4">
    <location>
        <begin position="347"/>
        <end position="368"/>
    </location>
</feature>
<keyword evidence="4" id="KW-0472">Membrane</keyword>
<keyword evidence="2 3" id="KW-0802">TPR repeat</keyword>
<dbReference type="PROSITE" id="PS50005">
    <property type="entry name" value="TPR"/>
    <property type="match status" value="2"/>
</dbReference>
<dbReference type="AlphaFoldDB" id="Q2FTU7"/>
<keyword evidence="4" id="KW-1133">Transmembrane helix</keyword>
<dbReference type="InterPro" id="IPR019734">
    <property type="entry name" value="TPR_rpt"/>
</dbReference>
<dbReference type="InterPro" id="IPR011990">
    <property type="entry name" value="TPR-like_helical_dom_sf"/>
</dbReference>
<name>Q2FTU7_METHJ</name>
<reference evidence="6" key="1">
    <citation type="journal article" date="2016" name="Stand. Genomic Sci.">
        <title>Complete genome sequence of Methanospirillum hungatei type strain JF1.</title>
        <authorList>
            <person name="Gunsalus R.P."/>
            <person name="Cook L.E."/>
            <person name="Crable B."/>
            <person name="Rohlin L."/>
            <person name="McDonald E."/>
            <person name="Mouttaki H."/>
            <person name="Sieber J.R."/>
            <person name="Poweleit N."/>
            <person name="Zhou H."/>
            <person name="Lapidus A.L."/>
            <person name="Daligault H.E."/>
            <person name="Land M."/>
            <person name="Gilna P."/>
            <person name="Ivanova N."/>
            <person name="Kyrpides N."/>
            <person name="Culley D.E."/>
            <person name="McInerney M.J."/>
        </authorList>
    </citation>
    <scope>NUCLEOTIDE SEQUENCE [LARGE SCALE GENOMIC DNA]</scope>
    <source>
        <strain evidence="6">ATCC 27890 / DSM 864 / NBRC 100397 / JF-1</strain>
    </source>
</reference>
<dbReference type="SMART" id="SM00028">
    <property type="entry name" value="TPR"/>
    <property type="match status" value="3"/>
</dbReference>
<dbReference type="KEGG" id="mhu:Mhun_2222"/>
<dbReference type="InterPro" id="IPR051685">
    <property type="entry name" value="Ycf3/AcsC/BcsC/TPR_MFPF"/>
</dbReference>
<evidence type="ECO:0000256" key="1">
    <source>
        <dbReference type="ARBA" id="ARBA00022737"/>
    </source>
</evidence>
<dbReference type="Gene3D" id="1.25.40.10">
    <property type="entry name" value="Tetratricopeptide repeat domain"/>
    <property type="match status" value="3"/>
</dbReference>
<dbReference type="RefSeq" id="WP_011449185.1">
    <property type="nucleotide sequence ID" value="NC_007796.1"/>
</dbReference>
<evidence type="ECO:0000256" key="3">
    <source>
        <dbReference type="PROSITE-ProRule" id="PRU00339"/>
    </source>
</evidence>
<evidence type="ECO:0000256" key="4">
    <source>
        <dbReference type="SAM" id="Phobius"/>
    </source>
</evidence>
<dbReference type="InParanoid" id="Q2FTU7"/>
<dbReference type="STRING" id="323259.Mhun_2222"/>
<dbReference type="SUPFAM" id="SSF48452">
    <property type="entry name" value="TPR-like"/>
    <property type="match status" value="2"/>
</dbReference>
<feature type="repeat" description="TPR" evidence="3">
    <location>
        <begin position="150"/>
        <end position="183"/>
    </location>
</feature>